<sequence>MGSSVVRKKLHERAGQVEQTRRLHKRHMEERVDLSRRVLATDRKIRSGTALVSLKLADDGNEGDPEAASEAKSREIAEAKQLGTVGVGGVGVGVRANLDKDPIGLLDDVLVDGIAVGGAEVTDASDFAKDHDGDKATKDGDLYVVEGLVAACHAATPCAPCRSGCLRMRQQNAPPKVPIVGRRRQPRL</sequence>
<feature type="compositionally biased region" description="Basic and acidic residues" evidence="1">
    <location>
        <begin position="12"/>
        <end position="29"/>
    </location>
</feature>
<dbReference type="Proteomes" id="UP000327013">
    <property type="component" value="Chromosome 5"/>
</dbReference>
<organism evidence="2 3">
    <name type="scientific">Carpinus fangiana</name>
    <dbReference type="NCBI Taxonomy" id="176857"/>
    <lineage>
        <taxon>Eukaryota</taxon>
        <taxon>Viridiplantae</taxon>
        <taxon>Streptophyta</taxon>
        <taxon>Embryophyta</taxon>
        <taxon>Tracheophyta</taxon>
        <taxon>Spermatophyta</taxon>
        <taxon>Magnoliopsida</taxon>
        <taxon>eudicotyledons</taxon>
        <taxon>Gunneridae</taxon>
        <taxon>Pentapetalae</taxon>
        <taxon>rosids</taxon>
        <taxon>fabids</taxon>
        <taxon>Fagales</taxon>
        <taxon>Betulaceae</taxon>
        <taxon>Carpinus</taxon>
    </lineage>
</organism>
<gene>
    <name evidence="2" type="ORF">FH972_012799</name>
</gene>
<proteinExistence type="predicted"/>
<reference evidence="2 3" key="1">
    <citation type="submission" date="2019-06" db="EMBL/GenBank/DDBJ databases">
        <title>A chromosomal-level reference genome of Carpinus fangiana (Coryloideae, Betulaceae).</title>
        <authorList>
            <person name="Yang X."/>
            <person name="Wang Z."/>
            <person name="Zhang L."/>
            <person name="Hao G."/>
            <person name="Liu J."/>
            <person name="Yang Y."/>
        </authorList>
    </citation>
    <scope>NUCLEOTIDE SEQUENCE [LARGE SCALE GENOMIC DNA]</scope>
    <source>
        <strain evidence="2">Cfa_2016G</strain>
        <tissue evidence="2">Leaf</tissue>
    </source>
</reference>
<dbReference type="AlphaFoldDB" id="A0A5N6R538"/>
<accession>A0A5N6R538</accession>
<keyword evidence="3" id="KW-1185">Reference proteome</keyword>
<protein>
    <submittedName>
        <fullName evidence="2">Uncharacterized protein</fullName>
    </submittedName>
</protein>
<feature type="compositionally biased region" description="Basic residues" evidence="1">
    <location>
        <begin position="1"/>
        <end position="11"/>
    </location>
</feature>
<evidence type="ECO:0000256" key="1">
    <source>
        <dbReference type="SAM" id="MobiDB-lite"/>
    </source>
</evidence>
<dbReference type="EMBL" id="CM017325">
    <property type="protein sequence ID" value="KAE8055996.1"/>
    <property type="molecule type" value="Genomic_DNA"/>
</dbReference>
<evidence type="ECO:0000313" key="3">
    <source>
        <dbReference type="Proteomes" id="UP000327013"/>
    </source>
</evidence>
<evidence type="ECO:0000313" key="2">
    <source>
        <dbReference type="EMBL" id="KAE8055996.1"/>
    </source>
</evidence>
<name>A0A5N6R538_9ROSI</name>
<feature type="region of interest" description="Disordered" evidence="1">
    <location>
        <begin position="1"/>
        <end position="29"/>
    </location>
</feature>